<feature type="domain" description="DUF3945" evidence="2">
    <location>
        <begin position="805"/>
        <end position="852"/>
    </location>
</feature>
<proteinExistence type="predicted"/>
<dbReference type="Proteomes" id="UP000232883">
    <property type="component" value="Chromosome"/>
</dbReference>
<feature type="region of interest" description="Disordered" evidence="1">
    <location>
        <begin position="625"/>
        <end position="648"/>
    </location>
</feature>
<dbReference type="RefSeq" id="WP_100990254.1">
    <property type="nucleotide sequence ID" value="NZ_CP025096.1"/>
</dbReference>
<feature type="compositionally biased region" description="Polar residues" evidence="1">
    <location>
        <begin position="107"/>
        <end position="118"/>
    </location>
</feature>
<dbReference type="KEGG" id="spir:CWM47_21520"/>
<evidence type="ECO:0000256" key="1">
    <source>
        <dbReference type="SAM" id="MobiDB-lite"/>
    </source>
</evidence>
<feature type="compositionally biased region" description="Polar residues" evidence="1">
    <location>
        <begin position="995"/>
        <end position="1035"/>
    </location>
</feature>
<feature type="region of interest" description="Disordered" evidence="1">
    <location>
        <begin position="353"/>
        <end position="427"/>
    </location>
</feature>
<evidence type="ECO:0000313" key="4">
    <source>
        <dbReference type="Proteomes" id="UP000232883"/>
    </source>
</evidence>
<dbReference type="InterPro" id="IPR025222">
    <property type="entry name" value="DUF3945"/>
</dbReference>
<evidence type="ECO:0000259" key="2">
    <source>
        <dbReference type="Pfam" id="PF13101"/>
    </source>
</evidence>
<evidence type="ECO:0000313" key="3">
    <source>
        <dbReference type="EMBL" id="AUD04188.1"/>
    </source>
</evidence>
<organism evidence="3 4">
    <name type="scientific">Spirosoma pollinicola</name>
    <dbReference type="NCBI Taxonomy" id="2057025"/>
    <lineage>
        <taxon>Bacteria</taxon>
        <taxon>Pseudomonadati</taxon>
        <taxon>Bacteroidota</taxon>
        <taxon>Cytophagia</taxon>
        <taxon>Cytophagales</taxon>
        <taxon>Cytophagaceae</taxon>
        <taxon>Spirosoma</taxon>
    </lineage>
</organism>
<feature type="region of interest" description="Disordered" evidence="1">
    <location>
        <begin position="99"/>
        <end position="118"/>
    </location>
</feature>
<protein>
    <recommendedName>
        <fullName evidence="2">DUF3945 domain-containing protein</fullName>
    </recommendedName>
</protein>
<feature type="compositionally biased region" description="Basic and acidic residues" evidence="1">
    <location>
        <begin position="982"/>
        <end position="991"/>
    </location>
</feature>
<accession>A0A2K8Z2T7</accession>
<feature type="region of interest" description="Disordered" evidence="1">
    <location>
        <begin position="971"/>
        <end position="1064"/>
    </location>
</feature>
<feature type="compositionally biased region" description="Polar residues" evidence="1">
    <location>
        <begin position="625"/>
        <end position="646"/>
    </location>
</feature>
<keyword evidence="4" id="KW-1185">Reference proteome</keyword>
<sequence>MQPQPVPESAHDLTVADLSAFAQRGQLPQPILTYRQENDNRLPTNLYVPLATIINNDMAAQERAAALGKPLDARPSDDLRTVLYTQDPIMQELLEPFRQQRVQQQQNPLSEAEQQGLQRGQIPASITGYLNDYAGELPAHALKPVSDAVVDTTLARKGEMYPQFELLYTRSIELPGLVDEPIRQGLKDQGLLPNDSQSWRVDMASERSRSDATQLGIAEGIQTTEMSLALPAHAHQLRQYLEGDNYLSNEEISRAIFNEKTTRHQMHQLVEKLDTTRQPDVQLRVTDYLMELKETTQQFPAVVQHGPGNPIDMVSLMNVVRNHQSGETPLTLPPPGEAVKNIDLLERLKKAFDSTEPVQDQKRAVSSPTDQDAKELTGKPANVAFDSVKSPAIPGRPAAEGDASLPLPGEKGPTTAPAKRVADEGESSGGLLTKILQLKLTEGGMVSNFLNNYKIVQDLMDKLFKGENFGFKRKATDEPTTPDGSSKANQLSLEELIRELDRRTRPAGINQADVQKVTVNQPIDPKPTASANARSQQVDSERPGPKLSVDHPIRQNGQSAASEAGPKSMVSRIMDHFLDKLAIKLLDRLESRQQTRPSETISTTAVTNPPAQVLATDGLKSTAAHQPTVSAATAHSQVSDKQTHTQPIVPETFRQQAAYVNQEKRYSWEQIKPQMDKLGISEKSIDPMNKALLLDGYATHPNVSFTIKDKNGIVAPAQGKLLLIEIPGKGPQVHIEPLQLKTSLSVPKGLNLYTEDIMRLQRTGMANRPVEYKDAQTATKREVLVGYDPVAKLLRTIDKESIKVPAEVKGQPLTPQQQELLRDGKQITLTGLQGDTKKPYAATLQFSAVEGQFRLDRIGKKQSETIPQNIKQGPLQSQSVSGEKPNQGFVVYLKSLTPENNQKWLNTTLDVKTGDGAEQRKKVKDLTYSDSIAVKNDGVSKAYMPLTMKPQDNTLLSPSEQARLLTKLERNPPIGGISLQEAKPHELEKAKARYQPQTQTDTSVVSKNGSTRITQNQTGNLEQKPAGNTRQNADSTKAKKGPSNSVKSTAPADRPKQPTVRRHS</sequence>
<feature type="compositionally biased region" description="Basic and acidic residues" evidence="1">
    <location>
        <begin position="539"/>
        <end position="553"/>
    </location>
</feature>
<feature type="compositionally biased region" description="Basic and acidic residues" evidence="1">
    <location>
        <begin position="353"/>
        <end position="363"/>
    </location>
</feature>
<name>A0A2K8Z2T7_9BACT</name>
<feature type="region of interest" description="Disordered" evidence="1">
    <location>
        <begin position="502"/>
        <end position="567"/>
    </location>
</feature>
<dbReference type="OrthoDB" id="1081890at2"/>
<reference evidence="3 4" key="1">
    <citation type="submission" date="2017-11" db="EMBL/GenBank/DDBJ databases">
        <title>Taxonomic description and genome sequences of Spirosoma HA7 sp. nov., isolated from pollen microhabitat of Corylus avellana.</title>
        <authorList>
            <person name="Ambika Manirajan B."/>
            <person name="Suarez C."/>
            <person name="Ratering S."/>
            <person name="Geissler-Plaum R."/>
            <person name="Cardinale M."/>
            <person name="Sylvia S."/>
        </authorList>
    </citation>
    <scope>NUCLEOTIDE SEQUENCE [LARGE SCALE GENOMIC DNA]</scope>
    <source>
        <strain evidence="3 4">HA7</strain>
    </source>
</reference>
<feature type="compositionally biased region" description="Polar residues" evidence="1">
    <location>
        <begin position="529"/>
        <end position="538"/>
    </location>
</feature>
<gene>
    <name evidence="3" type="ORF">CWM47_21520</name>
</gene>
<dbReference type="EMBL" id="CP025096">
    <property type="protein sequence ID" value="AUD04188.1"/>
    <property type="molecule type" value="Genomic_DNA"/>
</dbReference>
<dbReference type="AlphaFoldDB" id="A0A2K8Z2T7"/>
<dbReference type="Pfam" id="PF13101">
    <property type="entry name" value="DUF3945"/>
    <property type="match status" value="1"/>
</dbReference>